<gene>
    <name evidence="1" type="ORF">LCGC14_2770740</name>
</gene>
<feature type="non-terminal residue" evidence="1">
    <location>
        <position position="417"/>
    </location>
</feature>
<dbReference type="EMBL" id="LAZR01051190">
    <property type="protein sequence ID" value="KKK85693.1"/>
    <property type="molecule type" value="Genomic_DNA"/>
</dbReference>
<protein>
    <recommendedName>
        <fullName evidence="2">Beta-galactosidase trimerisation domain-containing protein</fullName>
    </recommendedName>
</protein>
<dbReference type="Gene3D" id="3.20.20.80">
    <property type="entry name" value="Glycosidases"/>
    <property type="match status" value="1"/>
</dbReference>
<name>A0A0F8YWB3_9ZZZZ</name>
<evidence type="ECO:0008006" key="2">
    <source>
        <dbReference type="Google" id="ProtNLM"/>
    </source>
</evidence>
<proteinExistence type="predicted"/>
<dbReference type="Pfam" id="PF14871">
    <property type="entry name" value="GHL6"/>
    <property type="match status" value="1"/>
</dbReference>
<dbReference type="InterPro" id="IPR017853">
    <property type="entry name" value="GH"/>
</dbReference>
<sequence length="417" mass="47537">WLGDTDPFGYLVDGCRKLGMVVIARTDPHAAHQDVYDAHPDWIAVDAEGSPRRHWSCGDYWVTCALGPYNFEFMTEVTREIVARYGVEGIFCNRWSGSGMCYCRHCRENFRNACGMDLPRSSDPQDPPRRHYMLWRQERLFELWRLWDAEIQKINPAARFIPNTGGGAMSDLDMATIGKLAPMMVADRQGRHGLVAAWANGKNGKEYRAALGRKPAAGLFSVGLEEPHRWKDAVQSDAELRVWVADGIAQGLRPWYCKFAGTLHDRRWLATVEDIFTWHHANEKYLRNLDNLATVGLVYSQQTANFYGGTAAGAKVEQHVLGFYQALIEARIPFEMVHDRMLDAENIELRIPAYEAGETEMIDLFERPDDPPYFGSAHVLMFSVVYPAEFQALKDKEWNVKKHEPVKYGRVKNGDFA</sequence>
<reference evidence="1" key="1">
    <citation type="journal article" date="2015" name="Nature">
        <title>Complex archaea that bridge the gap between prokaryotes and eukaryotes.</title>
        <authorList>
            <person name="Spang A."/>
            <person name="Saw J.H."/>
            <person name="Jorgensen S.L."/>
            <person name="Zaremba-Niedzwiedzka K."/>
            <person name="Martijn J."/>
            <person name="Lind A.E."/>
            <person name="van Eijk R."/>
            <person name="Schleper C."/>
            <person name="Guy L."/>
            <person name="Ettema T.J."/>
        </authorList>
    </citation>
    <scope>NUCLEOTIDE SEQUENCE</scope>
</reference>
<organism evidence="1">
    <name type="scientific">marine sediment metagenome</name>
    <dbReference type="NCBI Taxonomy" id="412755"/>
    <lineage>
        <taxon>unclassified sequences</taxon>
        <taxon>metagenomes</taxon>
        <taxon>ecological metagenomes</taxon>
    </lineage>
</organism>
<accession>A0A0F8YWB3</accession>
<dbReference type="SUPFAM" id="SSF51445">
    <property type="entry name" value="(Trans)glycosidases"/>
    <property type="match status" value="1"/>
</dbReference>
<dbReference type="InterPro" id="IPR028212">
    <property type="entry name" value="GHL6"/>
</dbReference>
<evidence type="ECO:0000313" key="1">
    <source>
        <dbReference type="EMBL" id="KKK85693.1"/>
    </source>
</evidence>
<feature type="non-terminal residue" evidence="1">
    <location>
        <position position="1"/>
    </location>
</feature>
<comment type="caution">
    <text evidence="1">The sequence shown here is derived from an EMBL/GenBank/DDBJ whole genome shotgun (WGS) entry which is preliminary data.</text>
</comment>
<dbReference type="AlphaFoldDB" id="A0A0F8YWB3"/>